<evidence type="ECO:0000256" key="2">
    <source>
        <dbReference type="SAM" id="Phobius"/>
    </source>
</evidence>
<dbReference type="Proteomes" id="UP000011586">
    <property type="component" value="Unassembled WGS sequence"/>
</dbReference>
<feature type="transmembrane region" description="Helical" evidence="2">
    <location>
        <begin position="126"/>
        <end position="146"/>
    </location>
</feature>
<keyword evidence="2" id="KW-1133">Transmembrane helix</keyword>
<feature type="compositionally biased region" description="Polar residues" evidence="1">
    <location>
        <begin position="11"/>
        <end position="21"/>
    </location>
</feature>
<accession>M0ECT7</accession>
<reference evidence="4 5" key="1">
    <citation type="journal article" date="2014" name="PLoS Genet.">
        <title>Phylogenetically driven sequencing of extremely halophilic archaea reveals strategies for static and dynamic osmo-response.</title>
        <authorList>
            <person name="Becker E.A."/>
            <person name="Seitzer P.M."/>
            <person name="Tritt A."/>
            <person name="Larsen D."/>
            <person name="Krusor M."/>
            <person name="Yao A.I."/>
            <person name="Wu D."/>
            <person name="Madern D."/>
            <person name="Eisen J.A."/>
            <person name="Darling A.E."/>
            <person name="Facciotti M.T."/>
        </authorList>
    </citation>
    <scope>NUCLEOTIDE SEQUENCE [LARGE SCALE GENOMIC DNA]</scope>
    <source>
        <strain evidence="4 5">DSM 19288</strain>
    </source>
</reference>
<keyword evidence="2" id="KW-0812">Transmembrane</keyword>
<evidence type="ECO:0000259" key="3">
    <source>
        <dbReference type="Pfam" id="PF25933"/>
    </source>
</evidence>
<proteinExistence type="predicted"/>
<gene>
    <name evidence="4" type="ORF">C463_07877</name>
</gene>
<sequence>MPVVGDPRQSIYPSRRNNGAEMSTERRTTLPSLVHLPSGWLPVAVACGSGAALLGLALTWIGLAVAGVSPGNSEVARWMVGGPISAVEGSIWFFLDAHWVRLRTGPGLSNHVIIGHPLIQADAALWPLRAVPLTFALAAAAAVRYLGIDDPLAGATTGVGATLGYLPTMLALWAVSRVPLTRHAADGTAPISDGGGLPVSEVTGVTAGPDLAATVLVVTGLGVVVGYLAGAGATVAAGD</sequence>
<protein>
    <recommendedName>
        <fullName evidence="3">DUF7978 domain-containing protein</fullName>
    </recommendedName>
</protein>
<dbReference type="PATRIC" id="fig|1227465.4.peg.1546"/>
<feature type="region of interest" description="Disordered" evidence="1">
    <location>
        <begin position="1"/>
        <end position="26"/>
    </location>
</feature>
<evidence type="ECO:0000313" key="5">
    <source>
        <dbReference type="Proteomes" id="UP000011586"/>
    </source>
</evidence>
<feature type="transmembrane region" description="Helical" evidence="2">
    <location>
        <begin position="153"/>
        <end position="175"/>
    </location>
</feature>
<dbReference type="InterPro" id="IPR058284">
    <property type="entry name" value="DUF7978"/>
</dbReference>
<organism evidence="4 5">
    <name type="scientific">Halorubrum californiense DSM 19288</name>
    <dbReference type="NCBI Taxonomy" id="1227465"/>
    <lineage>
        <taxon>Archaea</taxon>
        <taxon>Methanobacteriati</taxon>
        <taxon>Methanobacteriota</taxon>
        <taxon>Stenosarchaea group</taxon>
        <taxon>Halobacteria</taxon>
        <taxon>Halobacteriales</taxon>
        <taxon>Haloferacaceae</taxon>
        <taxon>Halorubrum</taxon>
    </lineage>
</organism>
<dbReference type="EMBL" id="AOJK01000036">
    <property type="protein sequence ID" value="ELZ44858.1"/>
    <property type="molecule type" value="Genomic_DNA"/>
</dbReference>
<comment type="caution">
    <text evidence="4">The sequence shown here is derived from an EMBL/GenBank/DDBJ whole genome shotgun (WGS) entry which is preliminary data.</text>
</comment>
<keyword evidence="5" id="KW-1185">Reference proteome</keyword>
<dbReference type="Pfam" id="PF25933">
    <property type="entry name" value="DUF7978"/>
    <property type="match status" value="1"/>
</dbReference>
<feature type="transmembrane region" description="Helical" evidence="2">
    <location>
        <begin position="211"/>
        <end position="237"/>
    </location>
</feature>
<evidence type="ECO:0000256" key="1">
    <source>
        <dbReference type="SAM" id="MobiDB-lite"/>
    </source>
</evidence>
<dbReference type="AlphaFoldDB" id="M0ECT7"/>
<feature type="transmembrane region" description="Helical" evidence="2">
    <location>
        <begin position="40"/>
        <end position="63"/>
    </location>
</feature>
<name>M0ECT7_9EURY</name>
<keyword evidence="2" id="KW-0472">Membrane</keyword>
<feature type="domain" description="DUF7978" evidence="3">
    <location>
        <begin position="44"/>
        <end position="234"/>
    </location>
</feature>
<evidence type="ECO:0000313" key="4">
    <source>
        <dbReference type="EMBL" id="ELZ44858.1"/>
    </source>
</evidence>